<evidence type="ECO:0000313" key="2">
    <source>
        <dbReference type="EMBL" id="EKB49086.1"/>
    </source>
</evidence>
<keyword evidence="1" id="KW-0472">Membrane</keyword>
<feature type="transmembrane region" description="Helical" evidence="1">
    <location>
        <begin position="22"/>
        <end position="47"/>
    </location>
</feature>
<keyword evidence="3" id="KW-1185">Reference proteome</keyword>
<feature type="transmembrane region" description="Helical" evidence="1">
    <location>
        <begin position="205"/>
        <end position="225"/>
    </location>
</feature>
<comment type="caution">
    <text evidence="2">The sequence shown here is derived from an EMBL/GenBank/DDBJ whole genome shotgun (WGS) entry which is preliminary data.</text>
</comment>
<gene>
    <name evidence="2" type="ORF">B879_02273</name>
</gene>
<evidence type="ECO:0008006" key="4">
    <source>
        <dbReference type="Google" id="ProtNLM"/>
    </source>
</evidence>
<dbReference type="Proteomes" id="UP000004478">
    <property type="component" value="Unassembled WGS sequence"/>
</dbReference>
<keyword evidence="1" id="KW-0812">Transmembrane</keyword>
<feature type="transmembrane region" description="Helical" evidence="1">
    <location>
        <begin position="156"/>
        <end position="176"/>
    </location>
</feature>
<evidence type="ECO:0000313" key="3">
    <source>
        <dbReference type="Proteomes" id="UP000004478"/>
    </source>
</evidence>
<organism evidence="2 3">
    <name type="scientific">Cecembia lonarensis (strain CCUG 58316 / KCTC 22772 / LW9)</name>
    <dbReference type="NCBI Taxonomy" id="1225176"/>
    <lineage>
        <taxon>Bacteria</taxon>
        <taxon>Pseudomonadati</taxon>
        <taxon>Bacteroidota</taxon>
        <taxon>Cytophagia</taxon>
        <taxon>Cytophagales</taxon>
        <taxon>Cyclobacteriaceae</taxon>
        <taxon>Cecembia</taxon>
    </lineage>
</organism>
<evidence type="ECO:0000256" key="1">
    <source>
        <dbReference type="SAM" id="Phobius"/>
    </source>
</evidence>
<feature type="transmembrane region" description="Helical" evidence="1">
    <location>
        <begin position="287"/>
        <end position="307"/>
    </location>
</feature>
<feature type="transmembrane region" description="Helical" evidence="1">
    <location>
        <begin position="237"/>
        <end position="254"/>
    </location>
</feature>
<reference evidence="2 3" key="1">
    <citation type="journal article" date="2012" name="J. Bacteriol.">
        <title>Draft Genome Sequence of Cecembia lonarensis Strain LW9T, Isolated from Lonar Lake, a Haloalkaline Lake in India.</title>
        <authorList>
            <person name="Shivaji S."/>
            <person name="Ara S."/>
            <person name="Singh A."/>
            <person name="Pinnaka A.K."/>
        </authorList>
    </citation>
    <scope>NUCLEOTIDE SEQUENCE [LARGE SCALE GENOMIC DNA]</scope>
    <source>
        <strain evidence="2 3">LW9</strain>
    </source>
</reference>
<protein>
    <recommendedName>
        <fullName evidence="4">Glycosyltransferase RgtA/B/C/D-like domain-containing protein</fullName>
    </recommendedName>
</protein>
<dbReference type="AlphaFoldDB" id="K1L2P6"/>
<keyword evidence="1" id="KW-1133">Transmembrane helix</keyword>
<name>K1L2P6_CECL9</name>
<dbReference type="RefSeq" id="WP_009185303.1">
    <property type="nucleotide sequence ID" value="NZ_AMGM01000033.1"/>
</dbReference>
<feature type="transmembrane region" description="Helical" evidence="1">
    <location>
        <begin position="121"/>
        <end position="144"/>
    </location>
</feature>
<proteinExistence type="predicted"/>
<feature type="transmembrane region" description="Helical" evidence="1">
    <location>
        <begin position="68"/>
        <end position="101"/>
    </location>
</feature>
<dbReference type="EMBL" id="AMGM01000033">
    <property type="protein sequence ID" value="EKB49086.1"/>
    <property type="molecule type" value="Genomic_DNA"/>
</dbReference>
<feature type="transmembrane region" description="Helical" evidence="1">
    <location>
        <begin position="260"/>
        <end position="280"/>
    </location>
</feature>
<accession>K1L2P6</accession>
<sequence length="419" mass="47651">MAEGKLMYRDILDDTGPFSATVYWLLNLIFGKSLLSHKIVAGAILFVQMAYINKLLNRYKSFEESSYVPAFVTVILVHASFDLLSLSPALMGSTFILLALGQLFSQTVLQKEGSDSVLLTGIFSGIALCFHFPMIFFLPYMLFMGIIISGFSLKQLFLSLAGYALPFMICSTYYFWQDAFTDFFSKYVLTSRNLDLYIHVRLRDILILFAAPILFSFLGIFLGAVIKSLTVNQQKQLQLMVLFFIFATASFFLTNRRAPYQFVILLPPFTYFVSMLLLALRKKNLANAMSISFLILVPFIGYSWLLVKTVQSDLNSYGVFVTENHEVAKDMKVLVLDYDIAYYQKGKQTSPYLNYQLTKDILSSSDQPKITALASKNILSDLPELVVDGEGLFETFLEKVPLIKAKYKKEGRYFHLIKE</sequence>